<organism evidence="7 8">
    <name type="scientific">Araneus ventricosus</name>
    <name type="common">Orbweaver spider</name>
    <name type="synonym">Epeira ventricosa</name>
    <dbReference type="NCBI Taxonomy" id="182803"/>
    <lineage>
        <taxon>Eukaryota</taxon>
        <taxon>Metazoa</taxon>
        <taxon>Ecdysozoa</taxon>
        <taxon>Arthropoda</taxon>
        <taxon>Chelicerata</taxon>
        <taxon>Arachnida</taxon>
        <taxon>Araneae</taxon>
        <taxon>Araneomorphae</taxon>
        <taxon>Entelegynae</taxon>
        <taxon>Araneoidea</taxon>
        <taxon>Araneidae</taxon>
        <taxon>Araneus</taxon>
    </lineage>
</organism>
<evidence type="ECO:0000313" key="8">
    <source>
        <dbReference type="Proteomes" id="UP000499080"/>
    </source>
</evidence>
<dbReference type="EC" id="3.1.3.48" evidence="2"/>
<dbReference type="CDD" id="cd00047">
    <property type="entry name" value="PTPc"/>
    <property type="match status" value="1"/>
</dbReference>
<dbReference type="EMBL" id="BGPR01049788">
    <property type="protein sequence ID" value="GBO26794.1"/>
    <property type="molecule type" value="Genomic_DNA"/>
</dbReference>
<evidence type="ECO:0000256" key="2">
    <source>
        <dbReference type="ARBA" id="ARBA00013064"/>
    </source>
</evidence>
<dbReference type="InterPro" id="IPR029021">
    <property type="entry name" value="Prot-tyrosine_phosphatase-like"/>
</dbReference>
<accession>A0A4Y2VRK3</accession>
<dbReference type="SMART" id="SM00404">
    <property type="entry name" value="PTPc_motif"/>
    <property type="match status" value="1"/>
</dbReference>
<evidence type="ECO:0000259" key="5">
    <source>
        <dbReference type="PROSITE" id="PS50055"/>
    </source>
</evidence>
<evidence type="ECO:0000256" key="4">
    <source>
        <dbReference type="ARBA" id="ARBA00022912"/>
    </source>
</evidence>
<dbReference type="InterPro" id="IPR000387">
    <property type="entry name" value="Tyr_Pase_dom"/>
</dbReference>
<dbReference type="GO" id="GO:0004725">
    <property type="term" value="F:protein tyrosine phosphatase activity"/>
    <property type="evidence" value="ECO:0007669"/>
    <property type="project" value="UniProtKB-EC"/>
</dbReference>
<comment type="similarity">
    <text evidence="1">Belongs to the protein-tyrosine phosphatase family.</text>
</comment>
<dbReference type="PANTHER" id="PTHR19134">
    <property type="entry name" value="RECEPTOR-TYPE TYROSINE-PROTEIN PHOSPHATASE"/>
    <property type="match status" value="1"/>
</dbReference>
<evidence type="ECO:0000256" key="3">
    <source>
        <dbReference type="ARBA" id="ARBA00022801"/>
    </source>
</evidence>
<dbReference type="AlphaFoldDB" id="A0A4Y2VRK3"/>
<dbReference type="Pfam" id="PF00102">
    <property type="entry name" value="Y_phosphatase"/>
    <property type="match status" value="1"/>
</dbReference>
<sequence>MAEDDFSAFPIIKSNKNLFRDIAHLWFTGWPDVGVPKDPSSLITFVQQCRPFINCNSGPSVVHCSTGTGRTGVFLALDICMREYDESRSIDILQVISQLRRDRGGAVQNKDQYILIHESWPYQRHMMRAIMPAITLSPRLPKESRSLEDRYTEEARKNWYGVHLAKITADVQPSS</sequence>
<dbReference type="PANTHER" id="PTHR19134:SF562">
    <property type="entry name" value="PROTEIN-TYROSINE-PHOSPHATASE"/>
    <property type="match status" value="1"/>
</dbReference>
<keyword evidence="3" id="KW-0378">Hydrolase</keyword>
<evidence type="ECO:0000313" key="7">
    <source>
        <dbReference type="EMBL" id="GBO26794.1"/>
    </source>
</evidence>
<dbReference type="InterPro" id="IPR003595">
    <property type="entry name" value="Tyr_Pase_cat"/>
</dbReference>
<proteinExistence type="inferred from homology"/>
<dbReference type="SMART" id="SM00194">
    <property type="entry name" value="PTPc"/>
    <property type="match status" value="1"/>
</dbReference>
<dbReference type="PROSITE" id="PS50056">
    <property type="entry name" value="TYR_PHOSPHATASE_2"/>
    <property type="match status" value="1"/>
</dbReference>
<evidence type="ECO:0000256" key="1">
    <source>
        <dbReference type="ARBA" id="ARBA00009580"/>
    </source>
</evidence>
<keyword evidence="4" id="KW-0904">Protein phosphatase</keyword>
<comment type="caution">
    <text evidence="7">The sequence shown here is derived from an EMBL/GenBank/DDBJ whole genome shotgun (WGS) entry which is preliminary data.</text>
</comment>
<evidence type="ECO:0000259" key="6">
    <source>
        <dbReference type="PROSITE" id="PS50056"/>
    </source>
</evidence>
<dbReference type="InterPro" id="IPR016130">
    <property type="entry name" value="Tyr_Pase_AS"/>
</dbReference>
<name>A0A4Y2VRK3_ARAVE</name>
<feature type="domain" description="Tyrosine specific protein phosphatases" evidence="6">
    <location>
        <begin position="40"/>
        <end position="114"/>
    </location>
</feature>
<dbReference type="PROSITE" id="PS00383">
    <property type="entry name" value="TYR_PHOSPHATASE_1"/>
    <property type="match status" value="1"/>
</dbReference>
<gene>
    <name evidence="7" type="primary">Lar_1</name>
    <name evidence="7" type="ORF">AVEN_61957_1</name>
</gene>
<dbReference type="InterPro" id="IPR050348">
    <property type="entry name" value="Protein-Tyr_Phosphatase"/>
</dbReference>
<keyword evidence="8" id="KW-1185">Reference proteome</keyword>
<feature type="domain" description="Tyrosine-protein phosphatase" evidence="5">
    <location>
        <begin position="9"/>
        <end position="118"/>
    </location>
</feature>
<reference evidence="7 8" key="1">
    <citation type="journal article" date="2019" name="Sci. Rep.">
        <title>Orb-weaving spider Araneus ventricosus genome elucidates the spidroin gene catalogue.</title>
        <authorList>
            <person name="Kono N."/>
            <person name="Nakamura H."/>
            <person name="Ohtoshi R."/>
            <person name="Moran D.A.P."/>
            <person name="Shinohara A."/>
            <person name="Yoshida Y."/>
            <person name="Fujiwara M."/>
            <person name="Mori M."/>
            <person name="Tomita M."/>
            <person name="Arakawa K."/>
        </authorList>
    </citation>
    <scope>NUCLEOTIDE SEQUENCE [LARGE SCALE GENOMIC DNA]</scope>
</reference>
<dbReference type="SUPFAM" id="SSF52799">
    <property type="entry name" value="(Phosphotyrosine protein) phosphatases II"/>
    <property type="match status" value="1"/>
</dbReference>
<dbReference type="Proteomes" id="UP000499080">
    <property type="component" value="Unassembled WGS sequence"/>
</dbReference>
<dbReference type="PRINTS" id="PR00700">
    <property type="entry name" value="PRTYPHPHTASE"/>
</dbReference>
<dbReference type="InterPro" id="IPR000242">
    <property type="entry name" value="PTP_cat"/>
</dbReference>
<dbReference type="Gene3D" id="3.90.190.10">
    <property type="entry name" value="Protein tyrosine phosphatase superfamily"/>
    <property type="match status" value="1"/>
</dbReference>
<dbReference type="OrthoDB" id="6500727at2759"/>
<dbReference type="PROSITE" id="PS50055">
    <property type="entry name" value="TYR_PHOSPHATASE_PTP"/>
    <property type="match status" value="1"/>
</dbReference>
<dbReference type="GO" id="GO:0008045">
    <property type="term" value="P:motor neuron axon guidance"/>
    <property type="evidence" value="ECO:0007669"/>
    <property type="project" value="TreeGrafter"/>
</dbReference>
<protein>
    <recommendedName>
        <fullName evidence="2">protein-tyrosine-phosphatase</fullName>
        <ecNumber evidence="2">3.1.3.48</ecNumber>
    </recommendedName>
</protein>